<keyword evidence="3" id="KW-1185">Reference proteome</keyword>
<reference evidence="2 3" key="1">
    <citation type="journal article" date="2011" name="Int. J. Syst. Evol. Microbiol.">
        <title>Hymenobacter yonginensis sp. nov., isolated from a mesotrophic artificial lake.</title>
        <authorList>
            <person name="Joung Y."/>
            <person name="Cho S.H."/>
            <person name="Kim H."/>
            <person name="Kim S.B."/>
            <person name="Joh K."/>
        </authorList>
    </citation>
    <scope>NUCLEOTIDE SEQUENCE [LARGE SCALE GENOMIC DNA]</scope>
    <source>
        <strain evidence="2 3">KCTC 22745</strain>
    </source>
</reference>
<dbReference type="Proteomes" id="UP001211872">
    <property type="component" value="Chromosome"/>
</dbReference>
<feature type="signal peptide" evidence="1">
    <location>
        <begin position="1"/>
        <end position="18"/>
    </location>
</feature>
<sequence length="207" mass="23272">MRSAILVFCLLLPQAIYAQFKKFEPGTYILDADRKTRHDAELKLKSSTQLVVREGRKQNLTLSPKDIYSFRIGPRRYRTARGFEVKKGLGREYVDEGFVQLLDSGQVLLMRYDYEINSPSHMGAGGMMSGGFSYAESVYLLRGATSYSAPVVIKGNGNAKEQELLKSTLTYYVAQRPDLAQLLQDGRIFIGNLQSFVHAINTGQPFN</sequence>
<dbReference type="EMBL" id="CP115396">
    <property type="protein sequence ID" value="WBO82910.1"/>
    <property type="molecule type" value="Genomic_DNA"/>
</dbReference>
<feature type="chain" id="PRO_5045111523" description="DUF4468 domain-containing protein" evidence="1">
    <location>
        <begin position="19"/>
        <end position="207"/>
    </location>
</feature>
<proteinExistence type="predicted"/>
<dbReference type="RefSeq" id="WP_270125253.1">
    <property type="nucleotide sequence ID" value="NZ_CP115396.1"/>
</dbReference>
<gene>
    <name evidence="2" type="ORF">O9Z63_10980</name>
</gene>
<name>A0ABY7PHG9_9BACT</name>
<evidence type="ECO:0000313" key="3">
    <source>
        <dbReference type="Proteomes" id="UP001211872"/>
    </source>
</evidence>
<evidence type="ECO:0000313" key="2">
    <source>
        <dbReference type="EMBL" id="WBO82910.1"/>
    </source>
</evidence>
<organism evidence="2 3">
    <name type="scientific">Hymenobacter yonginensis</name>
    <dbReference type="NCBI Taxonomy" id="748197"/>
    <lineage>
        <taxon>Bacteria</taxon>
        <taxon>Pseudomonadati</taxon>
        <taxon>Bacteroidota</taxon>
        <taxon>Cytophagia</taxon>
        <taxon>Cytophagales</taxon>
        <taxon>Hymenobacteraceae</taxon>
        <taxon>Hymenobacter</taxon>
    </lineage>
</organism>
<accession>A0ABY7PHG9</accession>
<keyword evidence="1" id="KW-0732">Signal</keyword>
<evidence type="ECO:0008006" key="4">
    <source>
        <dbReference type="Google" id="ProtNLM"/>
    </source>
</evidence>
<evidence type="ECO:0000256" key="1">
    <source>
        <dbReference type="SAM" id="SignalP"/>
    </source>
</evidence>
<protein>
    <recommendedName>
        <fullName evidence="4">DUF4468 domain-containing protein</fullName>
    </recommendedName>
</protein>